<keyword evidence="1" id="KW-0285">Flavoprotein</keyword>
<organism evidence="7 8">
    <name type="scientific">Aspergillus aculeatus (strain ATCC 16872 / CBS 172.66 / WB 5094)</name>
    <dbReference type="NCBI Taxonomy" id="690307"/>
    <lineage>
        <taxon>Eukaryota</taxon>
        <taxon>Fungi</taxon>
        <taxon>Dikarya</taxon>
        <taxon>Ascomycota</taxon>
        <taxon>Pezizomycotina</taxon>
        <taxon>Eurotiomycetes</taxon>
        <taxon>Eurotiomycetidae</taxon>
        <taxon>Eurotiales</taxon>
        <taxon>Aspergillaceae</taxon>
        <taxon>Aspergillus</taxon>
        <taxon>Aspergillus subgen. Circumdati</taxon>
    </lineage>
</organism>
<dbReference type="InterPro" id="IPR002938">
    <property type="entry name" value="FAD-bd"/>
</dbReference>
<dbReference type="GeneID" id="30971484"/>
<protein>
    <recommendedName>
        <fullName evidence="6">FAD-binding domain-containing protein</fullName>
    </recommendedName>
</protein>
<dbReference type="GO" id="GO:0044550">
    <property type="term" value="P:secondary metabolite biosynthetic process"/>
    <property type="evidence" value="ECO:0007669"/>
    <property type="project" value="TreeGrafter"/>
</dbReference>
<dbReference type="EMBL" id="KV878986">
    <property type="protein sequence ID" value="OJJ96235.1"/>
    <property type="molecule type" value="Genomic_DNA"/>
</dbReference>
<keyword evidence="5" id="KW-1133">Transmembrane helix</keyword>
<dbReference type="SUPFAM" id="SSF54373">
    <property type="entry name" value="FAD-linked reductases, C-terminal domain"/>
    <property type="match status" value="1"/>
</dbReference>
<evidence type="ECO:0000313" key="8">
    <source>
        <dbReference type="Proteomes" id="UP000184546"/>
    </source>
</evidence>
<evidence type="ECO:0000313" key="7">
    <source>
        <dbReference type="EMBL" id="OJJ96235.1"/>
    </source>
</evidence>
<name>A0A1L9WJB5_ASPA1</name>
<feature type="transmembrane region" description="Helical" evidence="5">
    <location>
        <begin position="6"/>
        <end position="22"/>
    </location>
</feature>
<dbReference type="Pfam" id="PF01494">
    <property type="entry name" value="FAD_binding_3"/>
    <property type="match status" value="1"/>
</dbReference>
<dbReference type="SUPFAM" id="SSF51905">
    <property type="entry name" value="FAD/NAD(P)-binding domain"/>
    <property type="match status" value="1"/>
</dbReference>
<evidence type="ECO:0000259" key="6">
    <source>
        <dbReference type="Pfam" id="PF01494"/>
    </source>
</evidence>
<dbReference type="VEuPathDB" id="FungiDB:ASPACDRAFT_1859485"/>
<dbReference type="AlphaFoldDB" id="A0A1L9WJB5"/>
<dbReference type="OrthoDB" id="417877at2759"/>
<dbReference type="Gene3D" id="3.50.50.60">
    <property type="entry name" value="FAD/NAD(P)-binding domain"/>
    <property type="match status" value="2"/>
</dbReference>
<dbReference type="STRING" id="690307.A0A1L9WJB5"/>
<keyword evidence="3" id="KW-0560">Oxidoreductase</keyword>
<evidence type="ECO:0000256" key="5">
    <source>
        <dbReference type="SAM" id="Phobius"/>
    </source>
</evidence>
<feature type="compositionally biased region" description="Low complexity" evidence="4">
    <location>
        <begin position="325"/>
        <end position="363"/>
    </location>
</feature>
<dbReference type="PRINTS" id="PR00420">
    <property type="entry name" value="RNGMNOXGNASE"/>
</dbReference>
<dbReference type="RefSeq" id="XP_020052575.1">
    <property type="nucleotide sequence ID" value="XM_020197670.1"/>
</dbReference>
<dbReference type="PANTHER" id="PTHR46720">
    <property type="entry name" value="HYDROXYLASE, PUTATIVE (AFU_ORTHOLOGUE AFUA_3G01460)-RELATED"/>
    <property type="match status" value="1"/>
</dbReference>
<dbReference type="GO" id="GO:0071949">
    <property type="term" value="F:FAD binding"/>
    <property type="evidence" value="ECO:0007669"/>
    <property type="project" value="InterPro"/>
</dbReference>
<gene>
    <name evidence="7" type="ORF">ASPACDRAFT_1859485</name>
</gene>
<dbReference type="InterPro" id="IPR036188">
    <property type="entry name" value="FAD/NAD-bd_sf"/>
</dbReference>
<evidence type="ECO:0000256" key="2">
    <source>
        <dbReference type="ARBA" id="ARBA00022827"/>
    </source>
</evidence>
<reference evidence="8" key="1">
    <citation type="journal article" date="2017" name="Genome Biol.">
        <title>Comparative genomics reveals high biological diversity and specific adaptations in the industrially and medically important fungal genus Aspergillus.</title>
        <authorList>
            <person name="de Vries R.P."/>
            <person name="Riley R."/>
            <person name="Wiebenga A."/>
            <person name="Aguilar-Osorio G."/>
            <person name="Amillis S."/>
            <person name="Uchima C.A."/>
            <person name="Anderluh G."/>
            <person name="Asadollahi M."/>
            <person name="Askin M."/>
            <person name="Barry K."/>
            <person name="Battaglia E."/>
            <person name="Bayram O."/>
            <person name="Benocci T."/>
            <person name="Braus-Stromeyer S.A."/>
            <person name="Caldana C."/>
            <person name="Canovas D."/>
            <person name="Cerqueira G.C."/>
            <person name="Chen F."/>
            <person name="Chen W."/>
            <person name="Choi C."/>
            <person name="Clum A."/>
            <person name="Dos Santos R.A."/>
            <person name="Damasio A.R."/>
            <person name="Diallinas G."/>
            <person name="Emri T."/>
            <person name="Fekete E."/>
            <person name="Flipphi M."/>
            <person name="Freyberg S."/>
            <person name="Gallo A."/>
            <person name="Gournas C."/>
            <person name="Habgood R."/>
            <person name="Hainaut M."/>
            <person name="Harispe M.L."/>
            <person name="Henrissat B."/>
            <person name="Hilden K.S."/>
            <person name="Hope R."/>
            <person name="Hossain A."/>
            <person name="Karabika E."/>
            <person name="Karaffa L."/>
            <person name="Karanyi Z."/>
            <person name="Krasevec N."/>
            <person name="Kuo A."/>
            <person name="Kusch H."/>
            <person name="LaButti K."/>
            <person name="Lagendijk E.L."/>
            <person name="Lapidus A."/>
            <person name="Levasseur A."/>
            <person name="Lindquist E."/>
            <person name="Lipzen A."/>
            <person name="Logrieco A.F."/>
            <person name="MacCabe A."/>
            <person name="Maekelae M.R."/>
            <person name="Malavazi I."/>
            <person name="Melin P."/>
            <person name="Meyer V."/>
            <person name="Mielnichuk N."/>
            <person name="Miskei M."/>
            <person name="Molnar A.P."/>
            <person name="Mule G."/>
            <person name="Ngan C.Y."/>
            <person name="Orejas M."/>
            <person name="Orosz E."/>
            <person name="Ouedraogo J.P."/>
            <person name="Overkamp K.M."/>
            <person name="Park H.-S."/>
            <person name="Perrone G."/>
            <person name="Piumi F."/>
            <person name="Punt P.J."/>
            <person name="Ram A.F."/>
            <person name="Ramon A."/>
            <person name="Rauscher S."/>
            <person name="Record E."/>
            <person name="Riano-Pachon D.M."/>
            <person name="Robert V."/>
            <person name="Roehrig J."/>
            <person name="Ruller R."/>
            <person name="Salamov A."/>
            <person name="Salih N.S."/>
            <person name="Samson R.A."/>
            <person name="Sandor E."/>
            <person name="Sanguinetti M."/>
            <person name="Schuetze T."/>
            <person name="Sepcic K."/>
            <person name="Shelest E."/>
            <person name="Sherlock G."/>
            <person name="Sophianopoulou V."/>
            <person name="Squina F.M."/>
            <person name="Sun H."/>
            <person name="Susca A."/>
            <person name="Todd R.B."/>
            <person name="Tsang A."/>
            <person name="Unkles S.E."/>
            <person name="van de Wiele N."/>
            <person name="van Rossen-Uffink D."/>
            <person name="Oliveira J.V."/>
            <person name="Vesth T.C."/>
            <person name="Visser J."/>
            <person name="Yu J.-H."/>
            <person name="Zhou M."/>
            <person name="Andersen M.R."/>
            <person name="Archer D.B."/>
            <person name="Baker S.E."/>
            <person name="Benoit I."/>
            <person name="Brakhage A.A."/>
            <person name="Braus G.H."/>
            <person name="Fischer R."/>
            <person name="Frisvad J.C."/>
            <person name="Goldman G.H."/>
            <person name="Houbraken J."/>
            <person name="Oakley B."/>
            <person name="Pocsi I."/>
            <person name="Scazzocchio C."/>
            <person name="Seiboth B."/>
            <person name="vanKuyk P.A."/>
            <person name="Wortman J."/>
            <person name="Dyer P.S."/>
            <person name="Grigoriev I.V."/>
        </authorList>
    </citation>
    <scope>NUCLEOTIDE SEQUENCE [LARGE SCALE GENOMIC DNA]</scope>
    <source>
        <strain evidence="8">ATCC 16872 / CBS 172.66 / WB 5094</strain>
    </source>
</reference>
<sequence>MTIEIAIIGSGLIGTLLALGLLNRDSPHLRIQVYEQAACHRELGAGIGFTRAARHCMMRLDPRLDECLRAVATENGEPDDPDYNMRFVDGYHTYVDDDNDQPVGIEGKVYKLYAGPRGFEGCHRAQFLEEIMKLMPEGVVQFGKRLERYKYLESGRIQLVFGDGSIREVDGVIGCDGIKSRVRDLMFPNADHRPRYAHQLAYRGLIPMEQAIAHLGRHRALLQHMHCGPHAHVLHFPVANQKLLNVVAFVPDPNDWDVSSFTGAATTTATTTATATPIPEEATTTTTTRSKSPSRNPSTPTNNPTPNLNPPRIQDRTTTPDGTRPVPTSTSTSPTNPINPPSDRSPSRSPSTSTKSNPTTPKTHLLNTFATWTPFLRTLLTLLPPTLTQWPIFDLYTHPPPTYALSRVCLVGDAAHAASPHHGAGAGVGVEDALALVTALTCAEADILTRKLTTPQALEVAFKAYSDVRFQRSQWVMRSSREVCRAYEWELFEGQEGAGGEVTAETGMMGRVFEEIRRRTMTVWGLDVEGMVGEVQRQYSRGTWGYSCF</sequence>
<feature type="domain" description="FAD-binding" evidence="6">
    <location>
        <begin position="403"/>
        <end position="443"/>
    </location>
</feature>
<evidence type="ECO:0000256" key="4">
    <source>
        <dbReference type="SAM" id="MobiDB-lite"/>
    </source>
</evidence>
<keyword evidence="8" id="KW-1185">Reference proteome</keyword>
<dbReference type="OMA" id="EIYEWND"/>
<feature type="region of interest" description="Disordered" evidence="4">
    <location>
        <begin position="269"/>
        <end position="365"/>
    </location>
</feature>
<feature type="compositionally biased region" description="Low complexity" evidence="4">
    <location>
        <begin position="269"/>
        <end position="306"/>
    </location>
</feature>
<evidence type="ECO:0000256" key="3">
    <source>
        <dbReference type="ARBA" id="ARBA00023002"/>
    </source>
</evidence>
<dbReference type="Proteomes" id="UP000184546">
    <property type="component" value="Unassembled WGS sequence"/>
</dbReference>
<dbReference type="InterPro" id="IPR051104">
    <property type="entry name" value="FAD_monoxygenase"/>
</dbReference>
<dbReference type="GO" id="GO:0016491">
    <property type="term" value="F:oxidoreductase activity"/>
    <property type="evidence" value="ECO:0007669"/>
    <property type="project" value="UniProtKB-KW"/>
</dbReference>
<proteinExistence type="predicted"/>
<evidence type="ECO:0000256" key="1">
    <source>
        <dbReference type="ARBA" id="ARBA00022630"/>
    </source>
</evidence>
<keyword evidence="5" id="KW-0812">Transmembrane</keyword>
<keyword evidence="2" id="KW-0274">FAD</keyword>
<accession>A0A1L9WJB5</accession>
<dbReference type="PANTHER" id="PTHR46720:SF3">
    <property type="entry name" value="FAD-BINDING DOMAIN-CONTAINING PROTEIN-RELATED"/>
    <property type="match status" value="1"/>
</dbReference>
<keyword evidence="5" id="KW-0472">Membrane</keyword>